<protein>
    <recommendedName>
        <fullName evidence="3">DDE Tnp4 domain-containing protein</fullName>
    </recommendedName>
</protein>
<reference evidence="4" key="1">
    <citation type="submission" date="2021-01" db="EMBL/GenBank/DDBJ databases">
        <authorList>
            <person name="Corre E."/>
            <person name="Pelletier E."/>
            <person name="Niang G."/>
            <person name="Scheremetjew M."/>
            <person name="Finn R."/>
            <person name="Kale V."/>
            <person name="Holt S."/>
            <person name="Cochrane G."/>
            <person name="Meng A."/>
            <person name="Brown T."/>
            <person name="Cohen L."/>
        </authorList>
    </citation>
    <scope>NUCLEOTIDE SEQUENCE</scope>
    <source>
        <strain evidence="4">SM1012Den-03</strain>
    </source>
</reference>
<gene>
    <name evidence="4" type="ORF">SMAR0320_LOCUS6626</name>
</gene>
<organism evidence="4">
    <name type="scientific">Skeletonema marinoi</name>
    <dbReference type="NCBI Taxonomy" id="267567"/>
    <lineage>
        <taxon>Eukaryota</taxon>
        <taxon>Sar</taxon>
        <taxon>Stramenopiles</taxon>
        <taxon>Ochrophyta</taxon>
        <taxon>Bacillariophyta</taxon>
        <taxon>Coscinodiscophyceae</taxon>
        <taxon>Thalassiosirophycidae</taxon>
        <taxon>Thalassiosirales</taxon>
        <taxon>Skeletonemataceae</taxon>
        <taxon>Skeletonema</taxon>
        <taxon>Skeletonema marinoi-dohrnii complex</taxon>
    </lineage>
</organism>
<name>A0A7S2PD48_9STRA</name>
<proteinExistence type="predicted"/>
<evidence type="ECO:0000313" key="4">
    <source>
        <dbReference type="EMBL" id="CAD9590043.1"/>
    </source>
</evidence>
<dbReference type="PANTHER" id="PTHR23080">
    <property type="entry name" value="THAP DOMAIN PROTEIN"/>
    <property type="match status" value="1"/>
</dbReference>
<evidence type="ECO:0000259" key="3">
    <source>
        <dbReference type="Pfam" id="PF13359"/>
    </source>
</evidence>
<comment type="cofactor">
    <cofactor evidence="1">
        <name>a divalent metal cation</name>
        <dbReference type="ChEBI" id="CHEBI:60240"/>
    </cofactor>
</comment>
<dbReference type="AlphaFoldDB" id="A0A7S2PD48"/>
<feature type="domain" description="DDE Tnp4" evidence="3">
    <location>
        <begin position="4"/>
        <end position="141"/>
    </location>
</feature>
<dbReference type="GO" id="GO:0046872">
    <property type="term" value="F:metal ion binding"/>
    <property type="evidence" value="ECO:0007669"/>
    <property type="project" value="UniProtKB-KW"/>
</dbReference>
<keyword evidence="2" id="KW-0479">Metal-binding</keyword>
<evidence type="ECO:0000256" key="2">
    <source>
        <dbReference type="ARBA" id="ARBA00022723"/>
    </source>
</evidence>
<sequence>MVIYSDYKKHPTVKFLAGCGVTGETSADTVPDGNGGKGSDVMMTDDTNILEIVPFGSTAKVDKGFIVDNIASKHGVRIDRPQKRKRHQKQQSAIDTAQTQKIGNTRIIIENVNGGVKSDVRYLNALIPCHQFGIISQLVRIGFLMQNFKKPLIQNNNPDSKLDERAKGVPCRAEVRWYGATCAGLSDVRGSIYKWGLNCEIERHSELQKMEAHKDKSMVEISEMVLSERWDLKKREELYAIDNREYKGDKFRQDLYEKHGVN</sequence>
<dbReference type="EMBL" id="HBGZ01009241">
    <property type="protein sequence ID" value="CAD9590043.1"/>
    <property type="molecule type" value="Transcribed_RNA"/>
</dbReference>
<accession>A0A7S2PD48</accession>
<dbReference type="Pfam" id="PF13359">
    <property type="entry name" value="DDE_Tnp_4"/>
    <property type="match status" value="1"/>
</dbReference>
<evidence type="ECO:0000256" key="1">
    <source>
        <dbReference type="ARBA" id="ARBA00001968"/>
    </source>
</evidence>
<dbReference type="InterPro" id="IPR027806">
    <property type="entry name" value="HARBI1_dom"/>
</dbReference>